<proteinExistence type="predicted"/>
<feature type="region of interest" description="Disordered" evidence="1">
    <location>
        <begin position="209"/>
        <end position="244"/>
    </location>
</feature>
<dbReference type="EMBL" id="UXSR01005415">
    <property type="protein sequence ID" value="VDD81833.1"/>
    <property type="molecule type" value="Genomic_DNA"/>
</dbReference>
<organism evidence="3 4">
    <name type="scientific">Mesocestoides corti</name>
    <name type="common">Flatworm</name>
    <dbReference type="NCBI Taxonomy" id="53468"/>
    <lineage>
        <taxon>Eukaryota</taxon>
        <taxon>Metazoa</taxon>
        <taxon>Spiralia</taxon>
        <taxon>Lophotrochozoa</taxon>
        <taxon>Platyhelminthes</taxon>
        <taxon>Cestoda</taxon>
        <taxon>Eucestoda</taxon>
        <taxon>Cyclophyllidea</taxon>
        <taxon>Mesocestoididae</taxon>
        <taxon>Mesocestoides</taxon>
    </lineage>
</organism>
<feature type="region of interest" description="Disordered" evidence="1">
    <location>
        <begin position="110"/>
        <end position="132"/>
    </location>
</feature>
<gene>
    <name evidence="3" type="ORF">MCOS_LOCUS7836</name>
</gene>
<keyword evidence="4" id="KW-1185">Reference proteome</keyword>
<dbReference type="OrthoDB" id="6269848at2759"/>
<dbReference type="Proteomes" id="UP000267029">
    <property type="component" value="Unassembled WGS sequence"/>
</dbReference>
<dbReference type="Pfam" id="PF23079">
    <property type="entry name" value="HTH_NOL4_2nd"/>
    <property type="match status" value="1"/>
</dbReference>
<evidence type="ECO:0000256" key="1">
    <source>
        <dbReference type="SAM" id="MobiDB-lite"/>
    </source>
</evidence>
<evidence type="ECO:0000313" key="3">
    <source>
        <dbReference type="EMBL" id="VDD81833.1"/>
    </source>
</evidence>
<dbReference type="InterPro" id="IPR056549">
    <property type="entry name" value="HTH_NOL4"/>
</dbReference>
<reference evidence="3 4" key="1">
    <citation type="submission" date="2018-10" db="EMBL/GenBank/DDBJ databases">
        <authorList>
            <consortium name="Pathogen Informatics"/>
        </authorList>
    </citation>
    <scope>NUCLEOTIDE SEQUENCE [LARGE SCALE GENOMIC DNA]</scope>
</reference>
<name>A0A0R3UJW9_MESCO</name>
<accession>A0A0R3UJW9</accession>
<feature type="region of interest" description="Disordered" evidence="1">
    <location>
        <begin position="410"/>
        <end position="429"/>
    </location>
</feature>
<feature type="compositionally biased region" description="Polar residues" evidence="1">
    <location>
        <begin position="118"/>
        <end position="127"/>
    </location>
</feature>
<sequence length="429" mass="46832">MVTIFGLYHRTGTARKRSYSGEEEETSSTSRIKIAKRKPTDQELALNLFIKQLSLEWLDRRLTIVQQPRHRLAQLEAACRRQFPAFNERQIRLKIRGQLKLYRRNLKKAEERKLSKSGPLNQHSPATDWSPLSPIDQNPSYLACNPNAVWIARRALANERKRGKPLGNPSSEVMPLKAINDWQNVGAMEAPIVISKPLPAIRPNSCADGRTAVKRKAPPCGSLSVPPKRVQSNPSASTSLPSPLENCLLPSTQLQSNNSATIAYPLNNLPKSNEVQRALEATISTAENSLLNSSGLDDTTNQTPQVRLLNQTWPPPLPNPPVDPSASIIASCLRLAANFLLQSATFFESKNAPLPEMNPPLPASLFPPSNLPLIINPLFGGNLPAMPPLGTTSVSLSDISQAYPVSFLSPNPPSTTAPSGNIPVTSSTI</sequence>
<dbReference type="AlphaFoldDB" id="A0A0R3UJW9"/>
<feature type="compositionally biased region" description="Polar residues" evidence="1">
    <location>
        <begin position="230"/>
        <end position="241"/>
    </location>
</feature>
<protein>
    <recommendedName>
        <fullName evidence="2">Nucleolar protein 4 helical domain-containing protein</fullName>
    </recommendedName>
</protein>
<evidence type="ECO:0000259" key="2">
    <source>
        <dbReference type="Pfam" id="PF23079"/>
    </source>
</evidence>
<feature type="domain" description="Nucleolar protein 4 helical" evidence="2">
    <location>
        <begin position="45"/>
        <end position="108"/>
    </location>
</feature>
<feature type="compositionally biased region" description="Polar residues" evidence="1">
    <location>
        <begin position="416"/>
        <end position="429"/>
    </location>
</feature>
<evidence type="ECO:0000313" key="4">
    <source>
        <dbReference type="Proteomes" id="UP000267029"/>
    </source>
</evidence>